<comment type="cofactor">
    <cofactor evidence="1">
        <name>Mg(2+)</name>
        <dbReference type="ChEBI" id="CHEBI:18420"/>
    </cofactor>
</comment>
<dbReference type="Proteomes" id="UP000282196">
    <property type="component" value="Unassembled WGS sequence"/>
</dbReference>
<gene>
    <name evidence="9" type="primary">vapC</name>
    <name evidence="9" type="ORF">RDn1_283</name>
</gene>
<dbReference type="GO" id="GO:0016787">
    <property type="term" value="F:hydrolase activity"/>
    <property type="evidence" value="ECO:0007669"/>
    <property type="project" value="UniProtKB-KW"/>
</dbReference>
<reference evidence="9 10" key="1">
    <citation type="journal article" date="2019" name="ISME J.">
        <title>Genome analyses of uncultured TG2/ZB3 bacteria in 'Margulisbacteria' specifically attached to ectosymbiotic spirochetes of protists in the termite gut.</title>
        <authorList>
            <person name="Utami Y.D."/>
            <person name="Kuwahara H."/>
            <person name="Igai K."/>
            <person name="Murakami T."/>
            <person name="Sugaya K."/>
            <person name="Morikawa T."/>
            <person name="Nagura Y."/>
            <person name="Yuki M."/>
            <person name="Deevong P."/>
            <person name="Inoue T."/>
            <person name="Kihara K."/>
            <person name="Lo N."/>
            <person name="Yamada A."/>
            <person name="Ohkuma M."/>
            <person name="Hongoh Y."/>
        </authorList>
    </citation>
    <scope>NUCLEOTIDE SEQUENCE [LARGE SCALE GENOMIC DNA]</scope>
    <source>
        <strain evidence="9">RsDinE6-01</strain>
    </source>
</reference>
<evidence type="ECO:0000256" key="6">
    <source>
        <dbReference type="ARBA" id="ARBA00022842"/>
    </source>
</evidence>
<comment type="similarity">
    <text evidence="7">Belongs to the PINc/VapC protein family.</text>
</comment>
<dbReference type="Pfam" id="PF01850">
    <property type="entry name" value="PIN"/>
    <property type="match status" value="1"/>
</dbReference>
<evidence type="ECO:0000256" key="4">
    <source>
        <dbReference type="ARBA" id="ARBA00022723"/>
    </source>
</evidence>
<evidence type="ECO:0000256" key="3">
    <source>
        <dbReference type="ARBA" id="ARBA00022722"/>
    </source>
</evidence>
<protein>
    <submittedName>
        <fullName evidence="9">Toxin VapC</fullName>
    </submittedName>
</protein>
<dbReference type="InterPro" id="IPR029060">
    <property type="entry name" value="PIN-like_dom_sf"/>
</dbReference>
<dbReference type="Gene3D" id="3.40.50.1010">
    <property type="entry name" value="5'-nuclease"/>
    <property type="match status" value="1"/>
</dbReference>
<keyword evidence="10" id="KW-1185">Reference proteome</keyword>
<organism evidence="9 10">
    <name type="scientific">Candidatus Termititenax dinenymphae</name>
    <dbReference type="NCBI Taxonomy" id="2218523"/>
    <lineage>
        <taxon>Bacteria</taxon>
        <taxon>Bacillati</taxon>
        <taxon>Candidatus Margulisiibacteriota</taxon>
        <taxon>Candidatus Termititenacia</taxon>
        <taxon>Candidatus Termititenacales</taxon>
        <taxon>Candidatus Termititenacaceae</taxon>
        <taxon>Candidatus Termititenax</taxon>
    </lineage>
</organism>
<evidence type="ECO:0000313" key="9">
    <source>
        <dbReference type="EMBL" id="GBR77624.1"/>
    </source>
</evidence>
<keyword evidence="3" id="KW-0540">Nuclease</keyword>
<evidence type="ECO:0000256" key="7">
    <source>
        <dbReference type="ARBA" id="ARBA00038093"/>
    </source>
</evidence>
<evidence type="ECO:0000256" key="2">
    <source>
        <dbReference type="ARBA" id="ARBA00022649"/>
    </source>
</evidence>
<evidence type="ECO:0000256" key="5">
    <source>
        <dbReference type="ARBA" id="ARBA00022801"/>
    </source>
</evidence>
<dbReference type="InterPro" id="IPR002716">
    <property type="entry name" value="PIN_dom"/>
</dbReference>
<proteinExistence type="inferred from homology"/>
<dbReference type="SUPFAM" id="SSF88723">
    <property type="entry name" value="PIN domain-like"/>
    <property type="match status" value="1"/>
</dbReference>
<dbReference type="GO" id="GO:0004518">
    <property type="term" value="F:nuclease activity"/>
    <property type="evidence" value="ECO:0007669"/>
    <property type="project" value="UniProtKB-KW"/>
</dbReference>
<accession>A0A388TLW7</accession>
<dbReference type="PANTHER" id="PTHR33653">
    <property type="entry name" value="RIBONUCLEASE VAPC2"/>
    <property type="match status" value="1"/>
</dbReference>
<sequence length="133" mass="15044">MTVFALDSNIVSYFLRNDKKIKERIVQEINDGNEIVIPPIVYFEVKRGLLAINAPQKSAAFEMLCDNLEIGIIEKNMLDIAAQQYAELRKKGKTADDADLLIAAYCICNNFTLVTNNIKHFDCITGLDVVNWM</sequence>
<name>A0A388TLW7_9BACT</name>
<dbReference type="PANTHER" id="PTHR33653:SF1">
    <property type="entry name" value="RIBONUCLEASE VAPC2"/>
    <property type="match status" value="1"/>
</dbReference>
<keyword evidence="4" id="KW-0479">Metal-binding</keyword>
<evidence type="ECO:0000256" key="1">
    <source>
        <dbReference type="ARBA" id="ARBA00001946"/>
    </source>
</evidence>
<dbReference type="AlphaFoldDB" id="A0A388TLW7"/>
<keyword evidence="5" id="KW-0378">Hydrolase</keyword>
<dbReference type="GO" id="GO:0046872">
    <property type="term" value="F:metal ion binding"/>
    <property type="evidence" value="ECO:0007669"/>
    <property type="project" value="UniProtKB-KW"/>
</dbReference>
<feature type="domain" description="PIN" evidence="8">
    <location>
        <begin position="6"/>
        <end position="118"/>
    </location>
</feature>
<comment type="caution">
    <text evidence="9">The sequence shown here is derived from an EMBL/GenBank/DDBJ whole genome shotgun (WGS) entry which is preliminary data.</text>
</comment>
<evidence type="ECO:0000313" key="10">
    <source>
        <dbReference type="Proteomes" id="UP000282196"/>
    </source>
</evidence>
<dbReference type="CDD" id="cd18744">
    <property type="entry name" value="PIN_VapC4-5_FitB-like"/>
    <property type="match status" value="1"/>
</dbReference>
<keyword evidence="2" id="KW-1277">Toxin-antitoxin system</keyword>
<dbReference type="EMBL" id="BGZP01000007">
    <property type="protein sequence ID" value="GBR77624.1"/>
    <property type="molecule type" value="Genomic_DNA"/>
</dbReference>
<dbReference type="InterPro" id="IPR050556">
    <property type="entry name" value="Type_II_TA_system_RNase"/>
</dbReference>
<evidence type="ECO:0000259" key="8">
    <source>
        <dbReference type="Pfam" id="PF01850"/>
    </source>
</evidence>
<keyword evidence="6" id="KW-0460">Magnesium</keyword>